<dbReference type="PROSITE" id="PS01149">
    <property type="entry name" value="PSI_RSU"/>
    <property type="match status" value="1"/>
</dbReference>
<comment type="catalytic activity">
    <reaction evidence="1">
        <text>a uridine in RNA = a pseudouridine in RNA</text>
        <dbReference type="Rhea" id="RHEA:48348"/>
        <dbReference type="Rhea" id="RHEA-COMP:12068"/>
        <dbReference type="Rhea" id="RHEA-COMP:12069"/>
        <dbReference type="ChEBI" id="CHEBI:65314"/>
        <dbReference type="ChEBI" id="CHEBI:65315"/>
    </reaction>
</comment>
<dbReference type="NCBIfam" id="TIGR00093">
    <property type="entry name" value="pseudouridine synthase"/>
    <property type="match status" value="1"/>
</dbReference>
<dbReference type="Gene3D" id="3.10.290.10">
    <property type="entry name" value="RNA-binding S4 domain"/>
    <property type="match status" value="1"/>
</dbReference>
<evidence type="ECO:0000256" key="3">
    <source>
        <dbReference type="ARBA" id="ARBA00022884"/>
    </source>
</evidence>
<organism evidence="9 10">
    <name type="scientific">Candidatus Phaeomarinibacter ectocarpi</name>
    <dbReference type="NCBI Taxonomy" id="1458461"/>
    <lineage>
        <taxon>Bacteria</taxon>
        <taxon>Pseudomonadati</taxon>
        <taxon>Pseudomonadota</taxon>
        <taxon>Alphaproteobacteria</taxon>
        <taxon>Hyphomicrobiales</taxon>
        <taxon>Parvibaculaceae</taxon>
        <taxon>Candidatus Phaeomarinibacter</taxon>
    </lineage>
</organism>
<dbReference type="InterPro" id="IPR020103">
    <property type="entry name" value="PsdUridine_synth_cat_dom_sf"/>
</dbReference>
<reference evidence="9 10" key="1">
    <citation type="journal article" date="2014" name="Front. Genet.">
        <title>Genome and metabolic network of "Candidatus Phaeomarinobacter ectocarpi" Ec32, a new candidate genus of Alphaproteobacteria frequently associated with brown algae.</title>
        <authorList>
            <person name="Dittami S.M."/>
            <person name="Barbeyron T."/>
            <person name="Boyen C."/>
            <person name="Cambefort J."/>
            <person name="Collet G."/>
            <person name="Delage L."/>
            <person name="Gobet A."/>
            <person name="Groisillier A."/>
            <person name="Leblanc C."/>
            <person name="Michel G."/>
            <person name="Scornet D."/>
            <person name="Siegel A."/>
            <person name="Tapia J.E."/>
            <person name="Tonon T."/>
        </authorList>
    </citation>
    <scope>NUCLEOTIDE SEQUENCE [LARGE SCALE GENOMIC DNA]</scope>
    <source>
        <strain evidence="9 10">Ec32</strain>
    </source>
</reference>
<evidence type="ECO:0000256" key="4">
    <source>
        <dbReference type="ARBA" id="ARBA00023235"/>
    </source>
</evidence>
<dbReference type="Gene3D" id="3.30.70.580">
    <property type="entry name" value="Pseudouridine synthase I, catalytic domain, N-terminal subdomain"/>
    <property type="match status" value="1"/>
</dbReference>
<dbReference type="GO" id="GO:0000455">
    <property type="term" value="P:enzyme-directed rRNA pseudouridine synthesis"/>
    <property type="evidence" value="ECO:0007669"/>
    <property type="project" value="UniProtKB-ARBA"/>
</dbReference>
<proteinExistence type="inferred from homology"/>
<evidence type="ECO:0000313" key="9">
    <source>
        <dbReference type="EMBL" id="CDO60387.1"/>
    </source>
</evidence>
<dbReference type="GO" id="GO:0003723">
    <property type="term" value="F:RNA binding"/>
    <property type="evidence" value="ECO:0007669"/>
    <property type="project" value="UniProtKB-KW"/>
</dbReference>
<dbReference type="InterPro" id="IPR006145">
    <property type="entry name" value="PsdUridine_synth_RsuA/RluA"/>
</dbReference>
<dbReference type="STRING" id="1458461.BN1012_Phect2174"/>
<dbReference type="InterPro" id="IPR002942">
    <property type="entry name" value="S4_RNA-bd"/>
</dbReference>
<dbReference type="RefSeq" id="WP_063958482.1">
    <property type="nucleotide sequence ID" value="NZ_HG966617.1"/>
</dbReference>
<dbReference type="GO" id="GO:0120159">
    <property type="term" value="F:rRNA pseudouridine synthase activity"/>
    <property type="evidence" value="ECO:0007669"/>
    <property type="project" value="UniProtKB-ARBA"/>
</dbReference>
<feature type="region of interest" description="Disordered" evidence="7">
    <location>
        <begin position="245"/>
        <end position="380"/>
    </location>
</feature>
<dbReference type="InterPro" id="IPR000748">
    <property type="entry name" value="PsdUridine_synth_RsuA/RluB/E/F"/>
</dbReference>
<evidence type="ECO:0000313" key="10">
    <source>
        <dbReference type="Proteomes" id="UP000032160"/>
    </source>
</evidence>
<keyword evidence="10" id="KW-1185">Reference proteome</keyword>
<dbReference type="SUPFAM" id="SSF55174">
    <property type="entry name" value="Alpha-L RNA-binding motif"/>
    <property type="match status" value="1"/>
</dbReference>
<dbReference type="PANTHER" id="PTHR47683:SF3">
    <property type="entry name" value="RIBOSOMAL LARGE SUBUNIT PSEUDOURIDINE SYNTHASE B"/>
    <property type="match status" value="1"/>
</dbReference>
<gene>
    <name evidence="9" type="ORF">BN1012_Phect2174</name>
</gene>
<evidence type="ECO:0000256" key="7">
    <source>
        <dbReference type="SAM" id="MobiDB-lite"/>
    </source>
</evidence>
<sequence>MSDTSSKNHLEFPTGGERIAKYLARAGVCSRRDAEKLIEEGRVEVDGIRLTTPAFKVASGNVIRVNGAEVQKPEATRVWRYHKPQGLVTTAKDPEGRPTVFEKLPSDLPRVISVGRLDIASEGLLLLTNDGELARQLELPATGWLRRYRVRVRGKVHDGIISKLRSGIEVDGIKYGEINVTRDEQSSGGANQWLTIGLREGKNREIRRVLAAVDVEVSRLIRLSYGPFELADLPAGLVQEVPERVLKDQMGRGPKTEMAEDGSVKRAPRAPKPGGWAKAKPKDKLKDKARDKTKDKAGHKGRGKFKDRASERTAGKTIERAGGKSFSGKPGGRPAAAKGSSGKAGPRLSGGKPSGGNPSRGGPARPKTSGKPNANRRRNP</sequence>
<feature type="domain" description="RNA-binding S4" evidence="8">
    <location>
        <begin position="17"/>
        <end position="75"/>
    </location>
</feature>
<evidence type="ECO:0000256" key="5">
    <source>
        <dbReference type="PROSITE-ProRule" id="PRU00182"/>
    </source>
</evidence>
<feature type="compositionally biased region" description="Low complexity" evidence="7">
    <location>
        <begin position="332"/>
        <end position="347"/>
    </location>
</feature>
<dbReference type="PANTHER" id="PTHR47683">
    <property type="entry name" value="PSEUDOURIDINE SYNTHASE FAMILY PROTEIN-RELATED"/>
    <property type="match status" value="1"/>
</dbReference>
<evidence type="ECO:0000256" key="2">
    <source>
        <dbReference type="ARBA" id="ARBA00008348"/>
    </source>
</evidence>
<feature type="compositionally biased region" description="Basic and acidic residues" evidence="7">
    <location>
        <begin position="245"/>
        <end position="264"/>
    </location>
</feature>
<accession>X5MDQ6</accession>
<dbReference type="InterPro" id="IPR050343">
    <property type="entry name" value="RsuA_PseudoU_synthase"/>
</dbReference>
<dbReference type="InterPro" id="IPR036986">
    <property type="entry name" value="S4_RNA-bd_sf"/>
</dbReference>
<dbReference type="Pfam" id="PF01479">
    <property type="entry name" value="S4"/>
    <property type="match status" value="1"/>
</dbReference>
<dbReference type="InterPro" id="IPR018496">
    <property type="entry name" value="PsdUridine_synth_RsuA/RluB_CS"/>
</dbReference>
<protein>
    <recommendedName>
        <fullName evidence="6">Pseudouridine synthase</fullName>
        <ecNumber evidence="6">5.4.99.-</ecNumber>
    </recommendedName>
</protein>
<dbReference type="PATRIC" id="fig|1458461.3.peg.2179"/>
<dbReference type="FunFam" id="3.10.290.10:FF:000003">
    <property type="entry name" value="Pseudouridine synthase"/>
    <property type="match status" value="1"/>
</dbReference>
<dbReference type="KEGG" id="pect:BN1012_Phect2174"/>
<dbReference type="Pfam" id="PF00849">
    <property type="entry name" value="PseudoU_synth_2"/>
    <property type="match status" value="1"/>
</dbReference>
<comment type="similarity">
    <text evidence="2 6">Belongs to the pseudouridine synthase RsuA family.</text>
</comment>
<dbReference type="SMART" id="SM00363">
    <property type="entry name" value="S4"/>
    <property type="match status" value="1"/>
</dbReference>
<dbReference type="EMBL" id="HG966617">
    <property type="protein sequence ID" value="CDO60387.1"/>
    <property type="molecule type" value="Genomic_DNA"/>
</dbReference>
<evidence type="ECO:0000256" key="6">
    <source>
        <dbReference type="RuleBase" id="RU003887"/>
    </source>
</evidence>
<name>X5MDQ6_9HYPH</name>
<feature type="compositionally biased region" description="Basic and acidic residues" evidence="7">
    <location>
        <begin position="280"/>
        <end position="322"/>
    </location>
</feature>
<dbReference type="Gene3D" id="3.30.70.1560">
    <property type="entry name" value="Alpha-L RNA-binding motif"/>
    <property type="match status" value="1"/>
</dbReference>
<dbReference type="InterPro" id="IPR042092">
    <property type="entry name" value="PsdUridine_s_RsuA/RluB/E/F_cat"/>
</dbReference>
<dbReference type="EC" id="5.4.99.-" evidence="6"/>
<dbReference type="HOGENOM" id="CLU_024979_1_0_5"/>
<keyword evidence="3 5" id="KW-0694">RNA-binding</keyword>
<dbReference type="GO" id="GO:0016829">
    <property type="term" value="F:lyase activity"/>
    <property type="evidence" value="ECO:0007669"/>
    <property type="project" value="UniProtKB-KW"/>
</dbReference>
<dbReference type="PROSITE" id="PS50889">
    <property type="entry name" value="S4"/>
    <property type="match status" value="1"/>
</dbReference>
<dbReference type="InterPro" id="IPR020094">
    <property type="entry name" value="TruA/RsuA/RluB/E/F_N"/>
</dbReference>
<dbReference type="SUPFAM" id="SSF55120">
    <property type="entry name" value="Pseudouridine synthase"/>
    <property type="match status" value="1"/>
</dbReference>
<dbReference type="AlphaFoldDB" id="X5MDQ6"/>
<dbReference type="CDD" id="cd00165">
    <property type="entry name" value="S4"/>
    <property type="match status" value="1"/>
</dbReference>
<evidence type="ECO:0000259" key="8">
    <source>
        <dbReference type="SMART" id="SM00363"/>
    </source>
</evidence>
<keyword evidence="9" id="KW-0456">Lyase</keyword>
<evidence type="ECO:0000256" key="1">
    <source>
        <dbReference type="ARBA" id="ARBA00000073"/>
    </source>
</evidence>
<dbReference type="Proteomes" id="UP000032160">
    <property type="component" value="Chromosome I"/>
</dbReference>
<keyword evidence="4 6" id="KW-0413">Isomerase</keyword>